<dbReference type="AlphaFoldDB" id="A0A7H0G0I1"/>
<evidence type="ECO:0000256" key="1">
    <source>
        <dbReference type="SAM" id="MobiDB-lite"/>
    </source>
</evidence>
<gene>
    <name evidence="2" type="ORF">H8B22_06215</name>
</gene>
<feature type="compositionally biased region" description="Basic and acidic residues" evidence="1">
    <location>
        <begin position="51"/>
        <end position="65"/>
    </location>
</feature>
<sequence length="105" mass="10970">MLAGQATTAQAPAEQASAALPSTATAAPAAVAPAPAAPAPAANTATTVESTQDKDDRLVCRREQRTGSLMVQRACRTVGERRRERDQARDQVRSNGSLSPQSDVR</sequence>
<name>A0A7H0G0I1_9GAMM</name>
<dbReference type="RefSeq" id="WP_187713233.1">
    <property type="nucleotide sequence ID" value="NZ_CP060820.1"/>
</dbReference>
<keyword evidence="3" id="KW-1185">Reference proteome</keyword>
<evidence type="ECO:0000313" key="3">
    <source>
        <dbReference type="Proteomes" id="UP000516018"/>
    </source>
</evidence>
<organism evidence="2 3">
    <name type="scientific">Agrilutibacter terrestris</name>
    <dbReference type="NCBI Taxonomy" id="2865112"/>
    <lineage>
        <taxon>Bacteria</taxon>
        <taxon>Pseudomonadati</taxon>
        <taxon>Pseudomonadota</taxon>
        <taxon>Gammaproteobacteria</taxon>
        <taxon>Lysobacterales</taxon>
        <taxon>Lysobacteraceae</taxon>
        <taxon>Agrilutibacter</taxon>
    </lineage>
</organism>
<feature type="region of interest" description="Disordered" evidence="1">
    <location>
        <begin position="1"/>
        <end position="105"/>
    </location>
</feature>
<accession>A0A7H0G0I1</accession>
<protein>
    <submittedName>
        <fullName evidence="2">Uncharacterized protein</fullName>
    </submittedName>
</protein>
<dbReference type="KEGG" id="lsx:H8B22_06215"/>
<feature type="compositionally biased region" description="Basic and acidic residues" evidence="1">
    <location>
        <begin position="78"/>
        <end position="92"/>
    </location>
</feature>
<dbReference type="EMBL" id="CP060820">
    <property type="protein sequence ID" value="QNP41797.1"/>
    <property type="molecule type" value="Genomic_DNA"/>
</dbReference>
<evidence type="ECO:0000313" key="2">
    <source>
        <dbReference type="EMBL" id="QNP41797.1"/>
    </source>
</evidence>
<reference evidence="2 3" key="1">
    <citation type="submission" date="2020-08" db="EMBL/GenBank/DDBJ databases">
        <title>Lysobacter sp. II4 sp. nov., isolated from soil.</title>
        <authorList>
            <person name="Woo C.Y."/>
            <person name="Kim J."/>
        </authorList>
    </citation>
    <scope>NUCLEOTIDE SEQUENCE [LARGE SCALE GENOMIC DNA]</scope>
    <source>
        <strain evidence="2 3">II4</strain>
    </source>
</reference>
<feature type="compositionally biased region" description="Polar residues" evidence="1">
    <location>
        <begin position="94"/>
        <end position="105"/>
    </location>
</feature>
<proteinExistence type="predicted"/>
<dbReference type="Proteomes" id="UP000516018">
    <property type="component" value="Chromosome"/>
</dbReference>
<feature type="compositionally biased region" description="Low complexity" evidence="1">
    <location>
        <begin position="1"/>
        <end position="47"/>
    </location>
</feature>